<feature type="domain" description="Thoeris anti-defense 2-like" evidence="1">
    <location>
        <begin position="89"/>
        <end position="167"/>
    </location>
</feature>
<reference evidence="2" key="2">
    <citation type="submission" date="2021-04" db="EMBL/GenBank/DDBJ databases">
        <authorList>
            <person name="Gilroy R."/>
        </authorList>
    </citation>
    <scope>NUCLEOTIDE SEQUENCE</scope>
    <source>
        <strain evidence="2">CHK179-28034</strain>
    </source>
</reference>
<gene>
    <name evidence="2" type="ORF">H9968_02925</name>
</gene>
<dbReference type="EMBL" id="DXBR01000036">
    <property type="protein sequence ID" value="HIZ38867.1"/>
    <property type="molecule type" value="Genomic_DNA"/>
</dbReference>
<accession>A0A9D2EKF0</accession>
<proteinExistence type="predicted"/>
<evidence type="ECO:0000259" key="1">
    <source>
        <dbReference type="Pfam" id="PF11195"/>
    </source>
</evidence>
<evidence type="ECO:0000313" key="3">
    <source>
        <dbReference type="Proteomes" id="UP000824049"/>
    </source>
</evidence>
<comment type="caution">
    <text evidence="2">The sequence shown here is derived from an EMBL/GenBank/DDBJ whole genome shotgun (WGS) entry which is preliminary data.</text>
</comment>
<dbReference type="AlphaFoldDB" id="A0A9D2EKF0"/>
<sequence>MKFAEALKHMKKGIPMKLPSWGGYWYWDSEKETVMMKCRAADSDTGKDLLDIRETQRVEYTLTNVLSDEWIPATEENTTVLGGTPTFGFGDAIKYMKRGFKVKRQGWNGKNQHIELAKNISYVTPGGAIQNCDHDAIGNQAIAFVGASGVQMGWLASQADMLAEDWVFAE</sequence>
<evidence type="ECO:0000313" key="2">
    <source>
        <dbReference type="EMBL" id="HIZ38867.1"/>
    </source>
</evidence>
<dbReference type="InterPro" id="IPR021361">
    <property type="entry name" value="Tad2-like_dom"/>
</dbReference>
<name>A0A9D2EKF0_9FIRM</name>
<protein>
    <submittedName>
        <fullName evidence="2">DUF2829 domain-containing protein</fullName>
    </submittedName>
</protein>
<reference evidence="2" key="1">
    <citation type="journal article" date="2021" name="PeerJ">
        <title>Extensive microbial diversity within the chicken gut microbiome revealed by metagenomics and culture.</title>
        <authorList>
            <person name="Gilroy R."/>
            <person name="Ravi A."/>
            <person name="Getino M."/>
            <person name="Pursley I."/>
            <person name="Horton D.L."/>
            <person name="Alikhan N.F."/>
            <person name="Baker D."/>
            <person name="Gharbi K."/>
            <person name="Hall N."/>
            <person name="Watson M."/>
            <person name="Adriaenssens E.M."/>
            <person name="Foster-Nyarko E."/>
            <person name="Jarju S."/>
            <person name="Secka A."/>
            <person name="Antonio M."/>
            <person name="Oren A."/>
            <person name="Chaudhuri R.R."/>
            <person name="La Ragione R."/>
            <person name="Hildebrand F."/>
            <person name="Pallen M.J."/>
        </authorList>
    </citation>
    <scope>NUCLEOTIDE SEQUENCE</scope>
    <source>
        <strain evidence="2">CHK179-28034</strain>
    </source>
</reference>
<organism evidence="2 3">
    <name type="scientific">Candidatus Anaerobutyricum stercoris</name>
    <dbReference type="NCBI Taxonomy" id="2838457"/>
    <lineage>
        <taxon>Bacteria</taxon>
        <taxon>Bacillati</taxon>
        <taxon>Bacillota</taxon>
        <taxon>Clostridia</taxon>
        <taxon>Lachnospirales</taxon>
        <taxon>Lachnospiraceae</taxon>
        <taxon>Anaerobutyricum</taxon>
    </lineage>
</organism>
<dbReference type="Pfam" id="PF11195">
    <property type="entry name" value="Tad2-like"/>
    <property type="match status" value="1"/>
</dbReference>
<dbReference type="Proteomes" id="UP000824049">
    <property type="component" value="Unassembled WGS sequence"/>
</dbReference>